<sequence length="366" mass="41033">MATDGDVCFYTISNAPYFPGLVALINSLILTGHTQTIRVGDCGLTPAQRKVLAGCRQVELVELDPAKIRNPGQYKAFAHIANASGIAVIIDSDMIVTGSLAPLIAQARQGGICAFPNPIDDRWHAQWEEIFALQSPPRRQTYVCSGFVAFSTDYWPDLLARWWQACEAIHSHPTYQEGSEWDSPTAQSDQDALNAILMSEYATDAVSLAPVEKQVYRWDFRFLETRDAHTLDCRFQEHTPLILHAALTSKPWEEKGASNDTYFIFLRRLLLGRDVAIRLPADLLTPVTASGLMPWLHRQSCFVKNMGVIEYALSCLPPVFCIRARRIKDRLREKYLQWRKKDAPSTAGTVLLPEEVPTGDQARSIT</sequence>
<keyword evidence="2" id="KW-1185">Reference proteome</keyword>
<name>A0A2S3W5N4_9PROT</name>
<protein>
    <recommendedName>
        <fullName evidence="3">Glycosyl transferase family 8</fullName>
    </recommendedName>
</protein>
<dbReference type="OrthoDB" id="7279019at2"/>
<proteinExistence type="predicted"/>
<evidence type="ECO:0000313" key="1">
    <source>
        <dbReference type="EMBL" id="POF64185.1"/>
    </source>
</evidence>
<comment type="caution">
    <text evidence="1">The sequence shown here is derived from an EMBL/GenBank/DDBJ whole genome shotgun (WGS) entry which is preliminary data.</text>
</comment>
<dbReference type="Gene3D" id="3.90.550.10">
    <property type="entry name" value="Spore Coat Polysaccharide Biosynthesis Protein SpsA, Chain A"/>
    <property type="match status" value="1"/>
</dbReference>
<dbReference type="Proteomes" id="UP000237344">
    <property type="component" value="Unassembled WGS sequence"/>
</dbReference>
<dbReference type="EMBL" id="POTC01000001">
    <property type="protein sequence ID" value="POF64185.1"/>
    <property type="molecule type" value="Genomic_DNA"/>
</dbReference>
<evidence type="ECO:0008006" key="3">
    <source>
        <dbReference type="Google" id="ProtNLM"/>
    </source>
</evidence>
<evidence type="ECO:0000313" key="2">
    <source>
        <dbReference type="Proteomes" id="UP000237344"/>
    </source>
</evidence>
<dbReference type="InterPro" id="IPR029044">
    <property type="entry name" value="Nucleotide-diphossugar_trans"/>
</dbReference>
<dbReference type="RefSeq" id="WP_146044126.1">
    <property type="nucleotide sequence ID" value="NZ_NKUE01000003.1"/>
</dbReference>
<dbReference type="AlphaFoldDB" id="A0A2S3W5N4"/>
<gene>
    <name evidence="1" type="ORF">KMAL_00790</name>
</gene>
<reference evidence="1 2" key="1">
    <citation type="submission" date="2018-01" db="EMBL/GenBank/DDBJ databases">
        <title>Draft Genome Sequence of Komagataeibacter maltaceti LMG 1529, a Vinegar Producing Acetic Acid Bacterium Isolated from Malt Vinegar Brewery Acetifiers.</title>
        <authorList>
            <person name="Zhang Q."/>
            <person name="Hollensteiner J."/>
            <person name="Poehlein A."/>
            <person name="Daniel R."/>
        </authorList>
    </citation>
    <scope>NUCLEOTIDE SEQUENCE [LARGE SCALE GENOMIC DNA]</scope>
    <source>
        <strain evidence="1 2">LMG 1529</strain>
    </source>
</reference>
<organism evidence="1 2">
    <name type="scientific">Novacetimonas maltaceti</name>
    <dbReference type="NCBI Taxonomy" id="1203393"/>
    <lineage>
        <taxon>Bacteria</taxon>
        <taxon>Pseudomonadati</taxon>
        <taxon>Pseudomonadota</taxon>
        <taxon>Alphaproteobacteria</taxon>
        <taxon>Acetobacterales</taxon>
        <taxon>Acetobacteraceae</taxon>
        <taxon>Novacetimonas</taxon>
    </lineage>
</organism>
<dbReference type="SUPFAM" id="SSF53448">
    <property type="entry name" value="Nucleotide-diphospho-sugar transferases"/>
    <property type="match status" value="1"/>
</dbReference>
<accession>A0A2S3W5N4</accession>